<feature type="region of interest" description="Disordered" evidence="1">
    <location>
        <begin position="15"/>
        <end position="34"/>
    </location>
</feature>
<organism evidence="2 3">
    <name type="scientific">Lasiodiplodia hormozganensis</name>
    <dbReference type="NCBI Taxonomy" id="869390"/>
    <lineage>
        <taxon>Eukaryota</taxon>
        <taxon>Fungi</taxon>
        <taxon>Dikarya</taxon>
        <taxon>Ascomycota</taxon>
        <taxon>Pezizomycotina</taxon>
        <taxon>Dothideomycetes</taxon>
        <taxon>Dothideomycetes incertae sedis</taxon>
        <taxon>Botryosphaeriales</taxon>
        <taxon>Botryosphaeriaceae</taxon>
        <taxon>Lasiodiplodia</taxon>
    </lineage>
</organism>
<comment type="caution">
    <text evidence="2">The sequence shown here is derived from an EMBL/GenBank/DDBJ whole genome shotgun (WGS) entry which is preliminary data.</text>
</comment>
<evidence type="ECO:0000313" key="2">
    <source>
        <dbReference type="EMBL" id="KAK0663634.1"/>
    </source>
</evidence>
<dbReference type="EMBL" id="JAUJDW010000003">
    <property type="protein sequence ID" value="KAK0663634.1"/>
    <property type="molecule type" value="Genomic_DNA"/>
</dbReference>
<keyword evidence="3" id="KW-1185">Reference proteome</keyword>
<sequence>MADLSESLPNVIDLGSDCGTGDDSSSTGYGSELSAQAGRHDDSFHAADFPRKFRTALDSIWANNLGTFAHSAPINAKVFKDPRINVDGVGRISLPLSGEHAQKIFALSERGILKPNAFRIENPLWEQRVLQVLVDKAAKQLEVACKLDSIGAQLREMQLCNSDTVVEAPLSTDVTDGAIGTLVVCLPSPHQGGDVHVTLASAEKVLKSSELQPFFMCWHHEMKFETRVVSSGYRWTLVYDLKDIEQPCFYYSSSALSTQMITLHKNFEIWKHAYNKLAPLYVYVLNKNVDKDMLSLDVLSGRDLGLARALKEAGHKSGFGIFLARIETTKRGSVLADEYEYDLMNDSVESREMMKFRKMKDYLKRGDYHEVEDSYKMGDFHEMEDVHSEDVILESIFDLSGRLLVANVEVNKEEVLQEDWEGNFDAEETDLECDGFGDSLTATHVFRGTVSILVLYVKESFTKSST</sequence>
<protein>
    <submittedName>
        <fullName evidence="2">Uncharacterized protein</fullName>
    </submittedName>
</protein>
<dbReference type="PANTHER" id="PTHR33099">
    <property type="entry name" value="FE2OG DIOXYGENASE DOMAIN-CONTAINING PROTEIN"/>
    <property type="match status" value="1"/>
</dbReference>
<evidence type="ECO:0000313" key="3">
    <source>
        <dbReference type="Proteomes" id="UP001175001"/>
    </source>
</evidence>
<dbReference type="PANTHER" id="PTHR33099:SF7">
    <property type="entry name" value="MYND-TYPE DOMAIN-CONTAINING PROTEIN"/>
    <property type="match status" value="1"/>
</dbReference>
<accession>A0AA40D807</accession>
<feature type="compositionally biased region" description="Low complexity" evidence="1">
    <location>
        <begin position="15"/>
        <end position="31"/>
    </location>
</feature>
<name>A0AA40D807_9PEZI</name>
<gene>
    <name evidence="2" type="ORF">DIS24_g869</name>
</gene>
<proteinExistence type="predicted"/>
<dbReference type="AlphaFoldDB" id="A0AA40D807"/>
<dbReference type="Proteomes" id="UP001175001">
    <property type="component" value="Unassembled WGS sequence"/>
</dbReference>
<evidence type="ECO:0000256" key="1">
    <source>
        <dbReference type="SAM" id="MobiDB-lite"/>
    </source>
</evidence>
<reference evidence="2" key="1">
    <citation type="submission" date="2023-06" db="EMBL/GenBank/DDBJ databases">
        <title>Multi-omics analyses reveal the molecular pathogenesis toolkit of Lasiodiplodia hormozganensis, a cross-kingdom pathogen.</title>
        <authorList>
            <person name="Felix C."/>
            <person name="Meneses R."/>
            <person name="Goncalves M.F.M."/>
            <person name="Tilleman L."/>
            <person name="Duarte A.S."/>
            <person name="Jorrin-Novo J.V."/>
            <person name="Van De Peer Y."/>
            <person name="Deforce D."/>
            <person name="Van Nieuwerburgh F."/>
            <person name="Esteves A.C."/>
            <person name="Alves A."/>
        </authorList>
    </citation>
    <scope>NUCLEOTIDE SEQUENCE</scope>
    <source>
        <strain evidence="2">CBS 339.90</strain>
    </source>
</reference>